<feature type="domain" description="Orotidine 5'-phosphate decarboxylase" evidence="8">
    <location>
        <begin position="21"/>
        <end position="272"/>
    </location>
</feature>
<evidence type="ECO:0000256" key="5">
    <source>
        <dbReference type="ARBA" id="ARBA00023239"/>
    </source>
</evidence>
<organism evidence="9 10">
    <name type="scientific">Nesterenkonia aethiopica</name>
    <dbReference type="NCBI Taxonomy" id="269144"/>
    <lineage>
        <taxon>Bacteria</taxon>
        <taxon>Bacillati</taxon>
        <taxon>Actinomycetota</taxon>
        <taxon>Actinomycetes</taxon>
        <taxon>Micrococcales</taxon>
        <taxon>Micrococcaceae</taxon>
        <taxon>Nesterenkonia</taxon>
    </lineage>
</organism>
<dbReference type="SUPFAM" id="SSF51366">
    <property type="entry name" value="Ribulose-phoshate binding barrel"/>
    <property type="match status" value="1"/>
</dbReference>
<proteinExistence type="inferred from homology"/>
<dbReference type="HAMAP" id="MF_01215">
    <property type="entry name" value="OMPdecase_type2"/>
    <property type="match status" value="1"/>
</dbReference>
<dbReference type="InterPro" id="IPR011060">
    <property type="entry name" value="RibuloseP-bd_barrel"/>
</dbReference>
<evidence type="ECO:0000256" key="4">
    <source>
        <dbReference type="ARBA" id="ARBA00022975"/>
    </source>
</evidence>
<keyword evidence="10" id="KW-1185">Reference proteome</keyword>
<evidence type="ECO:0000313" key="10">
    <source>
        <dbReference type="Proteomes" id="UP001500236"/>
    </source>
</evidence>
<dbReference type="RefSeq" id="WP_344685607.1">
    <property type="nucleotide sequence ID" value="NZ_BAAAVT010000004.1"/>
</dbReference>
<evidence type="ECO:0000256" key="2">
    <source>
        <dbReference type="ARBA" id="ARBA00008847"/>
    </source>
</evidence>
<dbReference type="InterPro" id="IPR018089">
    <property type="entry name" value="OMPdecase_AS"/>
</dbReference>
<dbReference type="EC" id="4.1.1.23" evidence="7"/>
<sequence>MSERPPQFGARLAEAIRRHGRLCVGVDPHAALLTQWGLADDVAGLREFGRRVLDAAVGRVGIIKPQVAFFERFGPAGLSVLAELQQAARREGLLVIADAKRGDIGSTMAGYAEAWLDPDAALAADALTVSPYLGFGSLSPAVEAARRHGAGLFVLALTSNPEGREVQLARDAHGTVAAGIAAQAAAENDVVDDGALGDIGLVVGATTAGLAEEAGVDLTAGAMPLLAPGYGAQGATAQDLRRGFGPAHRQVVVNSSRGILAHGPDVASLTAAIDRTVADLGD</sequence>
<keyword evidence="4 7" id="KW-0665">Pyrimidine biosynthesis</keyword>
<comment type="catalytic activity">
    <reaction evidence="6 7">
        <text>orotidine 5'-phosphate + H(+) = UMP + CO2</text>
        <dbReference type="Rhea" id="RHEA:11596"/>
        <dbReference type="ChEBI" id="CHEBI:15378"/>
        <dbReference type="ChEBI" id="CHEBI:16526"/>
        <dbReference type="ChEBI" id="CHEBI:57538"/>
        <dbReference type="ChEBI" id="CHEBI:57865"/>
        <dbReference type="EC" id="4.1.1.23"/>
    </reaction>
</comment>
<evidence type="ECO:0000313" key="9">
    <source>
        <dbReference type="EMBL" id="GAA3056882.1"/>
    </source>
</evidence>
<feature type="active site" description="Proton donor" evidence="7">
    <location>
        <position position="100"/>
    </location>
</feature>
<dbReference type="InterPro" id="IPR001754">
    <property type="entry name" value="OMPdeCOase_dom"/>
</dbReference>
<keyword evidence="3 7" id="KW-0210">Decarboxylase</keyword>
<name>A0ABP6LUW8_9MICC</name>
<dbReference type="PANTHER" id="PTHR43375">
    <property type="entry name" value="OROTIDINE 5'-PHOSPHATE DECARBOXYLASE"/>
    <property type="match status" value="1"/>
</dbReference>
<dbReference type="PROSITE" id="PS00156">
    <property type="entry name" value="OMPDECASE"/>
    <property type="match status" value="1"/>
</dbReference>
<evidence type="ECO:0000256" key="3">
    <source>
        <dbReference type="ARBA" id="ARBA00022793"/>
    </source>
</evidence>
<dbReference type="Pfam" id="PF00215">
    <property type="entry name" value="OMPdecase"/>
    <property type="match status" value="1"/>
</dbReference>
<gene>
    <name evidence="7 9" type="primary">pyrF</name>
    <name evidence="9" type="ORF">GCM10010529_08440</name>
</gene>
<dbReference type="InterPro" id="IPR011995">
    <property type="entry name" value="OMPdecase_type-2"/>
</dbReference>
<evidence type="ECO:0000256" key="7">
    <source>
        <dbReference type="HAMAP-Rule" id="MF_01215"/>
    </source>
</evidence>
<comment type="caution">
    <text evidence="9">The sequence shown here is derived from an EMBL/GenBank/DDBJ whole genome shotgun (WGS) entry which is preliminary data.</text>
</comment>
<reference evidence="10" key="1">
    <citation type="journal article" date="2019" name="Int. J. Syst. Evol. Microbiol.">
        <title>The Global Catalogue of Microorganisms (GCM) 10K type strain sequencing project: providing services to taxonomists for standard genome sequencing and annotation.</title>
        <authorList>
            <consortium name="The Broad Institute Genomics Platform"/>
            <consortium name="The Broad Institute Genome Sequencing Center for Infectious Disease"/>
            <person name="Wu L."/>
            <person name="Ma J."/>
        </authorList>
    </citation>
    <scope>NUCLEOTIDE SEQUENCE [LARGE SCALE GENOMIC DNA]</scope>
    <source>
        <strain evidence="10">JCM 14309</strain>
    </source>
</reference>
<comment type="pathway">
    <text evidence="1 7">Pyrimidine metabolism; UMP biosynthesis via de novo pathway; UMP from orotate: step 2/2.</text>
</comment>
<dbReference type="EMBL" id="BAAAVT010000004">
    <property type="protein sequence ID" value="GAA3056882.1"/>
    <property type="molecule type" value="Genomic_DNA"/>
</dbReference>
<dbReference type="Proteomes" id="UP001500236">
    <property type="component" value="Unassembled WGS sequence"/>
</dbReference>
<dbReference type="SMART" id="SM00934">
    <property type="entry name" value="OMPdecase"/>
    <property type="match status" value="1"/>
</dbReference>
<dbReference type="InterPro" id="IPR013785">
    <property type="entry name" value="Aldolase_TIM"/>
</dbReference>
<keyword evidence="5 7" id="KW-0456">Lyase</keyword>
<dbReference type="PANTHER" id="PTHR43375:SF1">
    <property type="entry name" value="OROTIDINE 5'-PHOSPHATE DECARBOXYLASE"/>
    <property type="match status" value="1"/>
</dbReference>
<evidence type="ECO:0000256" key="6">
    <source>
        <dbReference type="ARBA" id="ARBA00049157"/>
    </source>
</evidence>
<accession>A0ABP6LUW8</accession>
<dbReference type="NCBIfam" id="TIGR02127">
    <property type="entry name" value="pyrF_sub2"/>
    <property type="match status" value="1"/>
</dbReference>
<evidence type="ECO:0000259" key="8">
    <source>
        <dbReference type="SMART" id="SM00934"/>
    </source>
</evidence>
<dbReference type="CDD" id="cd04725">
    <property type="entry name" value="OMP_decarboxylase_like"/>
    <property type="match status" value="1"/>
</dbReference>
<protein>
    <recommendedName>
        <fullName evidence="7">Orotidine 5'-phosphate decarboxylase</fullName>
        <ecNumber evidence="7">4.1.1.23</ecNumber>
    </recommendedName>
    <alternativeName>
        <fullName evidence="7">OMP decarboxylase</fullName>
        <shortName evidence="7">OMPDCase</shortName>
        <shortName evidence="7">OMPdecase</shortName>
    </alternativeName>
</protein>
<evidence type="ECO:0000256" key="1">
    <source>
        <dbReference type="ARBA" id="ARBA00004861"/>
    </source>
</evidence>
<comment type="similarity">
    <text evidence="2 7">Belongs to the OMP decarboxylase family. Type 2 subfamily.</text>
</comment>
<dbReference type="Gene3D" id="3.20.20.70">
    <property type="entry name" value="Aldolase class I"/>
    <property type="match status" value="1"/>
</dbReference>